<evidence type="ECO:0000313" key="2">
    <source>
        <dbReference type="EMBL" id="KAG8082872.1"/>
    </source>
</evidence>
<dbReference type="EMBL" id="JAAALK010000086">
    <property type="protein sequence ID" value="KAG8082872.1"/>
    <property type="molecule type" value="Genomic_DNA"/>
</dbReference>
<sequence length="67" mass="7012">MRSLAGSRRPPLSPRGGPAQAPLFPRRGGSRQPGSDLPIIVAAPPKAREPTKPRPRASSPPRSSSHG</sequence>
<keyword evidence="3" id="KW-1185">Reference proteome</keyword>
<dbReference type="AlphaFoldDB" id="A0A8J5T8I7"/>
<protein>
    <submittedName>
        <fullName evidence="2">Uncharacterized protein</fullName>
    </submittedName>
</protein>
<feature type="compositionally biased region" description="Low complexity" evidence="1">
    <location>
        <begin position="1"/>
        <end position="19"/>
    </location>
</feature>
<evidence type="ECO:0000256" key="1">
    <source>
        <dbReference type="SAM" id="MobiDB-lite"/>
    </source>
</evidence>
<comment type="caution">
    <text evidence="2">The sequence shown here is derived from an EMBL/GenBank/DDBJ whole genome shotgun (WGS) entry which is preliminary data.</text>
</comment>
<organism evidence="2 3">
    <name type="scientific">Zizania palustris</name>
    <name type="common">Northern wild rice</name>
    <dbReference type="NCBI Taxonomy" id="103762"/>
    <lineage>
        <taxon>Eukaryota</taxon>
        <taxon>Viridiplantae</taxon>
        <taxon>Streptophyta</taxon>
        <taxon>Embryophyta</taxon>
        <taxon>Tracheophyta</taxon>
        <taxon>Spermatophyta</taxon>
        <taxon>Magnoliopsida</taxon>
        <taxon>Liliopsida</taxon>
        <taxon>Poales</taxon>
        <taxon>Poaceae</taxon>
        <taxon>BOP clade</taxon>
        <taxon>Oryzoideae</taxon>
        <taxon>Oryzeae</taxon>
        <taxon>Zizaniinae</taxon>
        <taxon>Zizania</taxon>
    </lineage>
</organism>
<reference evidence="2" key="2">
    <citation type="submission" date="2021-02" db="EMBL/GenBank/DDBJ databases">
        <authorList>
            <person name="Kimball J.A."/>
            <person name="Haas M.W."/>
            <person name="Macchietto M."/>
            <person name="Kono T."/>
            <person name="Duquette J."/>
            <person name="Shao M."/>
        </authorList>
    </citation>
    <scope>NUCLEOTIDE SEQUENCE</scope>
    <source>
        <tissue evidence="2">Fresh leaf tissue</tissue>
    </source>
</reference>
<proteinExistence type="predicted"/>
<feature type="compositionally biased region" description="Low complexity" evidence="1">
    <location>
        <begin position="56"/>
        <end position="67"/>
    </location>
</feature>
<reference evidence="2" key="1">
    <citation type="journal article" date="2021" name="bioRxiv">
        <title>Whole Genome Assembly and Annotation of Northern Wild Rice, Zizania palustris L., Supports a Whole Genome Duplication in the Zizania Genus.</title>
        <authorList>
            <person name="Haas M."/>
            <person name="Kono T."/>
            <person name="Macchietto M."/>
            <person name="Millas R."/>
            <person name="McGilp L."/>
            <person name="Shao M."/>
            <person name="Duquette J."/>
            <person name="Hirsch C.N."/>
            <person name="Kimball J."/>
        </authorList>
    </citation>
    <scope>NUCLEOTIDE SEQUENCE</scope>
    <source>
        <tissue evidence="2">Fresh leaf tissue</tissue>
    </source>
</reference>
<evidence type="ECO:0000313" key="3">
    <source>
        <dbReference type="Proteomes" id="UP000729402"/>
    </source>
</evidence>
<feature type="region of interest" description="Disordered" evidence="1">
    <location>
        <begin position="1"/>
        <end position="67"/>
    </location>
</feature>
<dbReference type="Proteomes" id="UP000729402">
    <property type="component" value="Unassembled WGS sequence"/>
</dbReference>
<accession>A0A8J5T8I7</accession>
<name>A0A8J5T8I7_ZIZPA</name>
<gene>
    <name evidence="2" type="ORF">GUJ93_ZPchr0014g47076</name>
</gene>